<dbReference type="SUPFAM" id="SSF46785">
    <property type="entry name" value="Winged helix' DNA-binding domain"/>
    <property type="match status" value="1"/>
</dbReference>
<evidence type="ECO:0000256" key="1">
    <source>
        <dbReference type="ARBA" id="ARBA00023015"/>
    </source>
</evidence>
<dbReference type="PANTHER" id="PTHR42756:SF1">
    <property type="entry name" value="TRANSCRIPTIONAL REPRESSOR OF EMRAB OPERON"/>
    <property type="match status" value="1"/>
</dbReference>
<evidence type="ECO:0000256" key="3">
    <source>
        <dbReference type="ARBA" id="ARBA00023163"/>
    </source>
</evidence>
<dbReference type="OrthoDB" id="3778086at2"/>
<gene>
    <name evidence="5" type="ORF">FNM00_04860</name>
</gene>
<dbReference type="GO" id="GO:0003677">
    <property type="term" value="F:DNA binding"/>
    <property type="evidence" value="ECO:0007669"/>
    <property type="project" value="UniProtKB-KW"/>
</dbReference>
<dbReference type="Proteomes" id="UP000316988">
    <property type="component" value="Unassembled WGS sequence"/>
</dbReference>
<keyword evidence="3" id="KW-0804">Transcription</keyword>
<dbReference type="PROSITE" id="PS50995">
    <property type="entry name" value="HTH_MARR_2"/>
    <property type="match status" value="1"/>
</dbReference>
<dbReference type="InterPro" id="IPR036390">
    <property type="entry name" value="WH_DNA-bd_sf"/>
</dbReference>
<evidence type="ECO:0000313" key="6">
    <source>
        <dbReference type="Proteomes" id="UP000316988"/>
    </source>
</evidence>
<feature type="domain" description="HTH marR-type" evidence="4">
    <location>
        <begin position="4"/>
        <end position="137"/>
    </location>
</feature>
<dbReference type="InterPro" id="IPR036388">
    <property type="entry name" value="WH-like_DNA-bd_sf"/>
</dbReference>
<dbReference type="PANTHER" id="PTHR42756">
    <property type="entry name" value="TRANSCRIPTIONAL REGULATOR, MARR"/>
    <property type="match status" value="1"/>
</dbReference>
<comment type="caution">
    <text evidence="5">The sequence shown here is derived from an EMBL/GenBank/DDBJ whole genome shotgun (WGS) entry which is preliminary data.</text>
</comment>
<dbReference type="SMART" id="SM00347">
    <property type="entry name" value="HTH_MARR"/>
    <property type="match status" value="1"/>
</dbReference>
<dbReference type="InterPro" id="IPR000835">
    <property type="entry name" value="HTH_MarR-typ"/>
</dbReference>
<keyword evidence="1" id="KW-0805">Transcription regulation</keyword>
<protein>
    <submittedName>
        <fullName evidence="5">MarR family transcriptional regulator</fullName>
    </submittedName>
</protein>
<evidence type="ECO:0000259" key="4">
    <source>
        <dbReference type="PROSITE" id="PS50995"/>
    </source>
</evidence>
<reference evidence="5 6" key="1">
    <citation type="submission" date="2019-07" db="EMBL/GenBank/DDBJ databases">
        <authorList>
            <person name="Zhao L.H."/>
        </authorList>
    </citation>
    <scope>NUCLEOTIDE SEQUENCE [LARGE SCALE GENOMIC DNA]</scope>
    <source>
        <strain evidence="5 6">Co35</strain>
    </source>
</reference>
<dbReference type="EMBL" id="VLNT01000002">
    <property type="protein sequence ID" value="TSD65751.1"/>
    <property type="molecule type" value="Genomic_DNA"/>
</dbReference>
<evidence type="ECO:0000256" key="2">
    <source>
        <dbReference type="ARBA" id="ARBA00023125"/>
    </source>
</evidence>
<evidence type="ECO:0000313" key="5">
    <source>
        <dbReference type="EMBL" id="TSD65751.1"/>
    </source>
</evidence>
<accession>A0A554SHC4</accession>
<proteinExistence type="predicted"/>
<organism evidence="5 6">
    <name type="scientific">Aeromicrobium piscarium</name>
    <dbReference type="NCBI Taxonomy" id="2590901"/>
    <lineage>
        <taxon>Bacteria</taxon>
        <taxon>Bacillati</taxon>
        <taxon>Actinomycetota</taxon>
        <taxon>Actinomycetes</taxon>
        <taxon>Propionibacteriales</taxon>
        <taxon>Nocardioidaceae</taxon>
        <taxon>Aeromicrobium</taxon>
    </lineage>
</organism>
<dbReference type="Gene3D" id="1.10.10.10">
    <property type="entry name" value="Winged helix-like DNA-binding domain superfamily/Winged helix DNA-binding domain"/>
    <property type="match status" value="1"/>
</dbReference>
<keyword evidence="2" id="KW-0238">DNA-binding</keyword>
<keyword evidence="6" id="KW-1185">Reference proteome</keyword>
<dbReference type="GO" id="GO:0003700">
    <property type="term" value="F:DNA-binding transcription factor activity"/>
    <property type="evidence" value="ECO:0007669"/>
    <property type="project" value="InterPro"/>
</dbReference>
<dbReference type="Pfam" id="PF12802">
    <property type="entry name" value="MarR_2"/>
    <property type="match status" value="1"/>
</dbReference>
<dbReference type="AlphaFoldDB" id="A0A554SHC4"/>
<dbReference type="RefSeq" id="WP_143911981.1">
    <property type="nucleotide sequence ID" value="NZ_VLNT01000002.1"/>
</dbReference>
<sequence>MSERDDLVRTLASDQLAIAMFLVRRDDTARDIPSQQLNTLFVIRALETPTAHDIALRLGVSAATMSGLLRRLSDRGYIERRVSSTDARARILVVTHEGERLLQEMLTLAHDANRDLLDRLDLDDLQALVRGTTALRRAAEHLDQ</sequence>
<name>A0A554SHC4_9ACTN</name>